<evidence type="ECO:0000313" key="4">
    <source>
        <dbReference type="EMBL" id="ACZ29561.1"/>
    </source>
</evidence>
<sequence>MTTRSYAVRLDAEYQALVRGFDEGAKAADKMADTVEKAGQRVERAQKAQADAAGRARVAEQQLAQAREKGAADSAQVVGAEERAAKARRDLDKATKDVTQAEAAHRSAQAAHTQATARQTTAVGKLTSTLDNNREAFNRAGTALAAFGAVTTATVGATVAAAVQWESAWTGVTKTLPDDADLKATEDGLRSLAKTLPATHQEIAAVAEAAGQLGVSAQALLPFTKTMIDLGETTNLTADEAATSIAQLANVMGVDLANEVDNLGASLVALGNNGASTERDIVQMAQRIAGAGAIVGLSTGEVMGLANALASVGIEVEAGGSAISNVLTDIAKDVASGSEDVANWARVAGMSAQDFAAAWNADPTDALASFIEGLGRMNEAGEDVFTTLSDLGQSDVRVSRALLSMATSGDMLRKSIQMGNDAWADNTALLEEAGKRYDTTEAKIQIARNSINDAAITVGSAFLPVLAQGAEAVAGLANAFSELPEPVQQAIGGLGGIVGAAALVAGGFLLVVPRVVDTVRAFRQLREISPGVATGLGKVGKAATAAGVALVALEVLDTIGSMSERAAAGIEQTTAALLDNAASVDALFAAVDAGRNEGAWDWGRLFSSRTDQATEINTLADAIDRLVNPSVTQKMGDWAETVPLLGKIVSVNDGKNASAQITALGESLAYLVQSGHADLAADRFADISAQWTDAGGSLDDLNALMPAYGDALTAVDSEQKLAAESAEDMSEATSQVAEMTEEAAAALQKWREMVAGAHVSFRDLGGAWQAAIDQQREYAEQTAKATKSSKDSWEDYYDGVSVSADQWIEQLQKQAEAQARWRDNVLKASEQVREELPANMTAAADAMIDDLIARGPEGAEMLEAFVTAKPEQRARIVETWTSMGEDIVHDLENIRTPQITVEANTRLAVEQTNDLLGVIDSARGTVTLLGNGAPVVAELGAVTATVDAASGTVTIYGEDGEALTTLSDYTATIDATDGTVQITGNDENGRNVVVGLTDWVTQQGASITVDASTTEATLAVNAWREAMAARSVTIQVRANMPDLNGTASGNGRMGSYSSGGHTGAGGKWEPAGVVHKGEFVIRQESTRAIDAAYPGLLDAMNSGGLTAFGLGGFASGGYTFGAPSTKGKDAAYWRDAFMDFPERYRLLEQIWKMQTDLADKTGLARQAAEQEISRAETKLSEAEYAATVANGDPRYWDGVVAAQAEAKKKDEAAQAEAKKKDEAAQESAARRADTARDIGTSMRRGEYVSQATSGLSGAYGLVDTLYAQSRNTDLSASSQKSLAGAAAAAEGQFTSLYAQLDKVNAAVDEQSDLVGDLQRAYDQVKNAISGAFDLQGVARQQDQLVSAAQSAREKADALKNDVVYEAHTNEQGETYYTSRLSDEAVQAEKDAQAAEKAAAGAGTGASYLKAAQEYAGKVQTLAGKIQALVKRGVPTRIIQEILAFGVDGGAIDAATAIGSLSDADLGKLSTAYQQIDAYSGQIGQYTTATMAAGGLAGQSSVLTGLQGQASGLEAQIAGVGKAVEDAIATAFGLPKRAAGGPTVPGQTYWVGERGPELWTSAAAGFVLDAATSRNLAMATPAGGYGAGRYGQAAPQVTKTYSATVNTLQATPAQVLAAVKQAELQDVMP</sequence>
<dbReference type="STRING" id="446471.Xcel_0522"/>
<evidence type="ECO:0000313" key="5">
    <source>
        <dbReference type="Proteomes" id="UP000002255"/>
    </source>
</evidence>
<dbReference type="OrthoDB" id="2183194at2"/>
<evidence type="ECO:0000259" key="3">
    <source>
        <dbReference type="Pfam" id="PF10145"/>
    </source>
</evidence>
<feature type="region of interest" description="Disordered" evidence="2">
    <location>
        <begin position="1210"/>
        <end position="1236"/>
    </location>
</feature>
<dbReference type="NCBIfam" id="TIGR01760">
    <property type="entry name" value="tape_meas_TP901"/>
    <property type="match status" value="1"/>
</dbReference>
<keyword evidence="5" id="KW-1185">Reference proteome</keyword>
<feature type="compositionally biased region" description="Basic and acidic residues" evidence="2">
    <location>
        <begin position="80"/>
        <end position="96"/>
    </location>
</feature>
<name>D1BW58_XYLCX</name>
<dbReference type="Proteomes" id="UP000002255">
    <property type="component" value="Chromosome"/>
</dbReference>
<reference evidence="4 5" key="2">
    <citation type="journal article" date="2010" name="Stand. Genomic Sci.">
        <title>Complete genome sequence of Xylanimonas cellulosilytica type strain (XIL07).</title>
        <authorList>
            <person name="Foster B."/>
            <person name="Pukall R."/>
            <person name="Abt B."/>
            <person name="Nolan M."/>
            <person name="Glavina Del Rio T."/>
            <person name="Chen F."/>
            <person name="Lucas S."/>
            <person name="Tice H."/>
            <person name="Pitluck S."/>
            <person name="Cheng J.-F."/>
            <person name="Chertkov O."/>
            <person name="Brettin T."/>
            <person name="Han C."/>
            <person name="Detter J.C."/>
            <person name="Bruce D."/>
            <person name="Goodwin L."/>
            <person name="Ivanova N."/>
            <person name="Mavromatis K."/>
            <person name="Pati A."/>
            <person name="Mikhailova N."/>
            <person name="Chen A."/>
            <person name="Palaniappan K."/>
            <person name="Land M."/>
            <person name="Hauser L."/>
            <person name="Chang Y.-J."/>
            <person name="Jeffries C.D."/>
            <person name="Chain P."/>
            <person name="Rohde M."/>
            <person name="Goeker M."/>
            <person name="Bristow J."/>
            <person name="Eisen J.A."/>
            <person name="Markowitz V."/>
            <person name="Hugenholtz P."/>
            <person name="Kyrpides N.C."/>
            <person name="Klenk H.-P."/>
            <person name="Lapidus A."/>
        </authorList>
    </citation>
    <scope>NUCLEOTIDE SEQUENCE [LARGE SCALE GENOMIC DNA]</scope>
    <source>
        <strain evidence="5">DSM 15894 / CECT 5975 / LMG 20990 / XIL07</strain>
    </source>
</reference>
<feature type="region of interest" description="Disordered" evidence="2">
    <location>
        <begin position="69"/>
        <end position="120"/>
    </location>
</feature>
<dbReference type="PANTHER" id="PTHR34491">
    <property type="entry name" value="A-TYPE INCLUSION PROTEIN, PUTATIVE-RELATED"/>
    <property type="match status" value="1"/>
</dbReference>
<dbReference type="PANTHER" id="PTHR34491:SF74">
    <property type="entry name" value="DUF4456 DOMAIN-CONTAINING PROTEIN"/>
    <property type="match status" value="1"/>
</dbReference>
<reference evidence="5" key="1">
    <citation type="submission" date="2009-11" db="EMBL/GenBank/DDBJ databases">
        <title>The complete chromosome of Xylanimonas cellulosilytica DSM 15894.</title>
        <authorList>
            <consortium name="US DOE Joint Genome Institute (JGI-PGF)"/>
            <person name="Lucas S."/>
            <person name="Copeland A."/>
            <person name="Lapidus A."/>
            <person name="Glavina del Rio T."/>
            <person name="Dalin E."/>
            <person name="Tice H."/>
            <person name="Bruce D."/>
            <person name="Goodwin L."/>
            <person name="Pitluck S."/>
            <person name="Kyrpides N."/>
            <person name="Mavromatis K."/>
            <person name="Ivanova N."/>
            <person name="Mikhailova N."/>
            <person name="Foster B."/>
            <person name="Clum A."/>
            <person name="Brettin T."/>
            <person name="Detter J.C."/>
            <person name="Han C."/>
            <person name="Larimer F."/>
            <person name="Land M."/>
            <person name="Hauser L."/>
            <person name="Markowitz V."/>
            <person name="Cheng J.F."/>
            <person name="Hugenholtz P."/>
            <person name="Woyke T."/>
            <person name="Wu D."/>
            <person name="Gehrich-Schroeter G."/>
            <person name="Schneider S."/>
            <person name="Pukall S.R."/>
            <person name="Klenk H.P."/>
            <person name="Eisen J.A."/>
        </authorList>
    </citation>
    <scope>NUCLEOTIDE SEQUENCE [LARGE SCALE GENOMIC DNA]</scope>
    <source>
        <strain evidence="5">DSM 15894 / CECT 5975 / LMG 20990 / XIL07</strain>
    </source>
</reference>
<feature type="coiled-coil region" evidence="1">
    <location>
        <begin position="722"/>
        <end position="749"/>
    </location>
</feature>
<dbReference type="eggNOG" id="COG5283">
    <property type="taxonomic scope" value="Bacteria"/>
</dbReference>
<dbReference type="RefSeq" id="WP_012877305.1">
    <property type="nucleotide sequence ID" value="NC_013530.1"/>
</dbReference>
<evidence type="ECO:0000256" key="2">
    <source>
        <dbReference type="SAM" id="MobiDB-lite"/>
    </source>
</evidence>
<feature type="domain" description="Phage tail tape measure protein" evidence="3">
    <location>
        <begin position="189"/>
        <end position="380"/>
    </location>
</feature>
<dbReference type="HOGENOM" id="CLU_243267_0_0_11"/>
<dbReference type="InterPro" id="IPR010090">
    <property type="entry name" value="Phage_tape_meas"/>
</dbReference>
<dbReference type="KEGG" id="xce:Xcel_0522"/>
<feature type="compositionally biased region" description="Low complexity" evidence="2">
    <location>
        <begin position="100"/>
        <end position="120"/>
    </location>
</feature>
<dbReference type="Pfam" id="PF10145">
    <property type="entry name" value="PhageMin_Tail"/>
    <property type="match status" value="1"/>
</dbReference>
<proteinExistence type="predicted"/>
<accession>D1BW58</accession>
<dbReference type="EMBL" id="CP001821">
    <property type="protein sequence ID" value="ACZ29561.1"/>
    <property type="molecule type" value="Genomic_DNA"/>
</dbReference>
<gene>
    <name evidence="4" type="ordered locus">Xcel_0522</name>
</gene>
<keyword evidence="1" id="KW-0175">Coiled coil</keyword>
<feature type="coiled-coil region" evidence="1">
    <location>
        <begin position="1341"/>
        <end position="1397"/>
    </location>
</feature>
<protein>
    <submittedName>
        <fullName evidence="4">Phage tail tape measure protein, TP901 family</fullName>
    </submittedName>
</protein>
<organism evidence="4 5">
    <name type="scientific">Xylanimonas cellulosilytica (strain DSM 15894 / JCM 12276 / CECT 5975 / KCTC 9989 / LMG 20990 / NBRC 107835 / XIL07)</name>
    <dbReference type="NCBI Taxonomy" id="446471"/>
    <lineage>
        <taxon>Bacteria</taxon>
        <taxon>Bacillati</taxon>
        <taxon>Actinomycetota</taxon>
        <taxon>Actinomycetes</taxon>
        <taxon>Micrococcales</taxon>
        <taxon>Promicromonosporaceae</taxon>
        <taxon>Xylanimonas</taxon>
    </lineage>
</organism>
<evidence type="ECO:0000256" key="1">
    <source>
        <dbReference type="SAM" id="Coils"/>
    </source>
</evidence>
<dbReference type="eggNOG" id="COG4913">
    <property type="taxonomic scope" value="Bacteria"/>
</dbReference>